<comment type="similarity">
    <text evidence="2">Belongs to the NRAMP (TC 2.A.55) family.</text>
</comment>
<feature type="transmembrane region" description="Helical" evidence="9">
    <location>
        <begin position="317"/>
        <end position="341"/>
    </location>
</feature>
<name>A0A8X8C0D9_POPTO</name>
<reference evidence="10" key="1">
    <citation type="journal article" date="2020" name="bioRxiv">
        <title>Hybrid origin of Populus tomentosa Carr. identified through genome sequencing and phylogenomic analysis.</title>
        <authorList>
            <person name="An X."/>
            <person name="Gao K."/>
            <person name="Chen Z."/>
            <person name="Li J."/>
            <person name="Yang X."/>
            <person name="Yang X."/>
            <person name="Zhou J."/>
            <person name="Guo T."/>
            <person name="Zhao T."/>
            <person name="Huang S."/>
            <person name="Miao D."/>
            <person name="Khan W.U."/>
            <person name="Rao P."/>
            <person name="Ye M."/>
            <person name="Lei B."/>
            <person name="Liao W."/>
            <person name="Wang J."/>
            <person name="Ji L."/>
            <person name="Li Y."/>
            <person name="Guo B."/>
            <person name="Mustafa N.S."/>
            <person name="Li S."/>
            <person name="Yun Q."/>
            <person name="Keller S.R."/>
            <person name="Mao J."/>
            <person name="Zhang R."/>
            <person name="Strauss S.H."/>
        </authorList>
    </citation>
    <scope>NUCLEOTIDE SEQUENCE</scope>
    <source>
        <strain evidence="10">GM15</strain>
        <tissue evidence="10">Leaf</tissue>
    </source>
</reference>
<evidence type="ECO:0000256" key="2">
    <source>
        <dbReference type="ARBA" id="ARBA00009965"/>
    </source>
</evidence>
<feature type="transmembrane region" description="Helical" evidence="9">
    <location>
        <begin position="276"/>
        <end position="296"/>
    </location>
</feature>
<evidence type="ECO:0000256" key="8">
    <source>
        <dbReference type="SAM" id="MobiDB-lite"/>
    </source>
</evidence>
<feature type="transmembrane region" description="Helical" evidence="9">
    <location>
        <begin position="191"/>
        <end position="224"/>
    </location>
</feature>
<proteinExistence type="inferred from homology"/>
<feature type="transmembrane region" description="Helical" evidence="9">
    <location>
        <begin position="382"/>
        <end position="401"/>
    </location>
</feature>
<keyword evidence="11" id="KW-1185">Reference proteome</keyword>
<accession>A0A8X8C0D9</accession>
<dbReference type="PRINTS" id="PR00447">
    <property type="entry name" value="NATRESASSCMP"/>
</dbReference>
<feature type="transmembrane region" description="Helical" evidence="9">
    <location>
        <begin position="421"/>
        <end position="440"/>
    </location>
</feature>
<feature type="transmembrane region" description="Helical" evidence="9">
    <location>
        <begin position="236"/>
        <end position="256"/>
    </location>
</feature>
<dbReference type="OrthoDB" id="409173at2759"/>
<evidence type="ECO:0000256" key="9">
    <source>
        <dbReference type="SAM" id="Phobius"/>
    </source>
</evidence>
<dbReference type="AlphaFoldDB" id="A0A8X8C0D9"/>
<dbReference type="GO" id="GO:0034755">
    <property type="term" value="P:iron ion transmembrane transport"/>
    <property type="evidence" value="ECO:0007669"/>
    <property type="project" value="TreeGrafter"/>
</dbReference>
<organism evidence="10 11">
    <name type="scientific">Populus tomentosa</name>
    <name type="common">Chinese white poplar</name>
    <dbReference type="NCBI Taxonomy" id="118781"/>
    <lineage>
        <taxon>Eukaryota</taxon>
        <taxon>Viridiplantae</taxon>
        <taxon>Streptophyta</taxon>
        <taxon>Embryophyta</taxon>
        <taxon>Tracheophyta</taxon>
        <taxon>Spermatophyta</taxon>
        <taxon>Magnoliopsida</taxon>
        <taxon>eudicotyledons</taxon>
        <taxon>Gunneridae</taxon>
        <taxon>Pentapetalae</taxon>
        <taxon>rosids</taxon>
        <taxon>fabids</taxon>
        <taxon>Malpighiales</taxon>
        <taxon>Salicaceae</taxon>
        <taxon>Saliceae</taxon>
        <taxon>Populus</taxon>
    </lineage>
</organism>
<feature type="transmembrane region" description="Helical" evidence="9">
    <location>
        <begin position="116"/>
        <end position="138"/>
    </location>
</feature>
<dbReference type="GO" id="GO:0005886">
    <property type="term" value="C:plasma membrane"/>
    <property type="evidence" value="ECO:0007669"/>
    <property type="project" value="TreeGrafter"/>
</dbReference>
<dbReference type="GO" id="GO:0005384">
    <property type="term" value="F:manganese ion transmembrane transporter activity"/>
    <property type="evidence" value="ECO:0007669"/>
    <property type="project" value="TreeGrafter"/>
</dbReference>
<feature type="compositionally biased region" description="Basic and acidic residues" evidence="8">
    <location>
        <begin position="578"/>
        <end position="588"/>
    </location>
</feature>
<keyword evidence="3" id="KW-0813">Transport</keyword>
<feature type="region of interest" description="Disordered" evidence="8">
    <location>
        <begin position="559"/>
        <end position="595"/>
    </location>
</feature>
<sequence>MQGIQNAGTPRHRDREMAGIQQQQQVNDTLPASWNGSSNRIASVDVEGHPQPWVDDLELEDPNHQQLSSHFDDQKPGWRKFLSYVGPGFLVSLAYLDPGNLETDLQAGANHRYELLWVILIGLIFALIIQSLAANLGVSTGKHLSEICKAEYPKYVKYCLWLLAEIAVIAADIPEGIISSLLYYVKLILDTYLLIGTAFALNILFHIPVWVGVLCTGCSTLLLLGLQKYGVRKLELLIAVLVFVMAACFFGEMSYVKPPATDVLKGMFIPKLSGQGATGDAIALLGALIMPHNLFLHSALVLSRKMPNSVRGINDACRYFLIESGFALFIAFLINLAVISVSGTVCSAQNLSSENADRCGDLTLNSASFLLQNVLGKSSSKIYAIALLASGQSSTITGTYAGQFIMQGFLELKMRKWVRNLVTRCIAIAPSLVVSIIGGSSGAGRLIVIASMILSFELPFALIPLLKFSSSPTKMGPHKNSIYIIVISWILGLGIIGINIYYLSTGFVGWLIDNNLPKVGNVFIAIIVFPLMAIYILAVIYLTFRKDSVVTFLGPNKNDPQQEANMENGLAKSTEGPEMDRVPYREDLADIPLPE</sequence>
<dbReference type="GO" id="GO:0015086">
    <property type="term" value="F:cadmium ion transmembrane transporter activity"/>
    <property type="evidence" value="ECO:0007669"/>
    <property type="project" value="TreeGrafter"/>
</dbReference>
<dbReference type="PANTHER" id="PTHR11706:SF77">
    <property type="entry name" value="METAL TRANSPORTER NRAMP5"/>
    <property type="match status" value="1"/>
</dbReference>
<feature type="region of interest" description="Disordered" evidence="8">
    <location>
        <begin position="1"/>
        <end position="24"/>
    </location>
</feature>
<dbReference type="NCBIfam" id="NF037982">
    <property type="entry name" value="Nramp_1"/>
    <property type="match status" value="2"/>
</dbReference>
<gene>
    <name evidence="10" type="ORF">POTOM_061251</name>
</gene>
<keyword evidence="6" id="KW-0406">Ion transport</keyword>
<evidence type="ECO:0000256" key="1">
    <source>
        <dbReference type="ARBA" id="ARBA00004141"/>
    </source>
</evidence>
<protein>
    <submittedName>
        <fullName evidence="10">Uncharacterized protein</fullName>
    </submittedName>
</protein>
<feature type="transmembrane region" description="Helical" evidence="9">
    <location>
        <begin position="159"/>
        <end position="185"/>
    </location>
</feature>
<evidence type="ECO:0000256" key="6">
    <source>
        <dbReference type="ARBA" id="ARBA00023065"/>
    </source>
</evidence>
<dbReference type="Proteomes" id="UP000886885">
    <property type="component" value="Unassembled WGS sequence"/>
</dbReference>
<evidence type="ECO:0000256" key="7">
    <source>
        <dbReference type="ARBA" id="ARBA00023136"/>
    </source>
</evidence>
<evidence type="ECO:0000313" key="11">
    <source>
        <dbReference type="Proteomes" id="UP000886885"/>
    </source>
</evidence>
<keyword evidence="4 9" id="KW-0812">Transmembrane</keyword>
<feature type="transmembrane region" description="Helical" evidence="9">
    <location>
        <begin position="480"/>
        <end position="502"/>
    </location>
</feature>
<evidence type="ECO:0000256" key="4">
    <source>
        <dbReference type="ARBA" id="ARBA00022692"/>
    </source>
</evidence>
<dbReference type="HAMAP" id="MF_00221">
    <property type="entry name" value="NRAMP"/>
    <property type="match status" value="1"/>
</dbReference>
<feature type="transmembrane region" description="Helical" evidence="9">
    <location>
        <begin position="446"/>
        <end position="468"/>
    </location>
</feature>
<keyword evidence="5 9" id="KW-1133">Transmembrane helix</keyword>
<evidence type="ECO:0000256" key="5">
    <source>
        <dbReference type="ARBA" id="ARBA00022989"/>
    </source>
</evidence>
<comment type="subcellular location">
    <subcellularLocation>
        <location evidence="1">Membrane</location>
        <topology evidence="1">Multi-pass membrane protein</topology>
    </subcellularLocation>
</comment>
<comment type="caution">
    <text evidence="10">The sequence shown here is derived from an EMBL/GenBank/DDBJ whole genome shotgun (WGS) entry which is preliminary data.</text>
</comment>
<dbReference type="PANTHER" id="PTHR11706">
    <property type="entry name" value="SOLUTE CARRIER PROTEIN FAMILY 11 MEMBER"/>
    <property type="match status" value="1"/>
</dbReference>
<feature type="transmembrane region" description="Helical" evidence="9">
    <location>
        <begin position="522"/>
        <end position="544"/>
    </location>
</feature>
<dbReference type="Pfam" id="PF01566">
    <property type="entry name" value="Nramp"/>
    <property type="match status" value="2"/>
</dbReference>
<dbReference type="EMBL" id="JAAWWB010001405">
    <property type="protein sequence ID" value="KAG6736055.1"/>
    <property type="molecule type" value="Genomic_DNA"/>
</dbReference>
<evidence type="ECO:0000256" key="3">
    <source>
        <dbReference type="ARBA" id="ARBA00022448"/>
    </source>
</evidence>
<dbReference type="NCBIfam" id="TIGR01197">
    <property type="entry name" value="nramp"/>
    <property type="match status" value="1"/>
</dbReference>
<keyword evidence="7 9" id="KW-0472">Membrane</keyword>
<evidence type="ECO:0000313" key="10">
    <source>
        <dbReference type="EMBL" id="KAG6736055.1"/>
    </source>
</evidence>
<dbReference type="InterPro" id="IPR001046">
    <property type="entry name" value="NRAMP_fam"/>
</dbReference>